<sequence length="525" mass="58547">MEADPAFPLVCGERGHTHGIRVFMRNEPDCHATQHNIQGSNNEAVVHYIIKPETTSIVPASGVCGELEPKEELCFDEKSIIISENKIKAFSENFTNEINKNVEFQEKDDQLIQGQGLLSKSSRNNNTAMVCSCNEGRKGKETKEEMGGADNSKCATILEDIFQEAAAVAANRELHKCRELNVSEKERGATRFGRRLKHTHTHEEVSGHSDITEILKWPGLVPGLPRLYSARTRRICPQHGAGHIDDRDSCFPDRPHALLVLSIVLAYRPKYQAYSALFADHSHRGVLPRLAGVQQRFEPSPSLRAIQPYLLPFLLREVEHCCHHAQHLSPTVGGGHKVSKDEVLQERPTTNTGHGHSPLPPPYWRDLQQTQATVTHLYPHPIGPKITFIKPYYNSTLSQWLLESIERSKQSHMLVLPRNSWQPCPTLLKASQGASITQVLAVGNVAARYVGPLLEQRRVKHRLDYDSQNVMDSVQPRGQGFENDSKIKSFEALPSSFKAAMVSVFLSSCSPKRAAALKPSLASDS</sequence>
<name>A0A7R8VI21_TIMDO</name>
<proteinExistence type="predicted"/>
<accession>A0A7R8VI21</accession>
<gene>
    <name evidence="1" type="ORF">TDIB3V08_LOCUS5274</name>
</gene>
<organism evidence="1">
    <name type="scientific">Timema douglasi</name>
    <name type="common">Walking stick</name>
    <dbReference type="NCBI Taxonomy" id="61478"/>
    <lineage>
        <taxon>Eukaryota</taxon>
        <taxon>Metazoa</taxon>
        <taxon>Ecdysozoa</taxon>
        <taxon>Arthropoda</taxon>
        <taxon>Hexapoda</taxon>
        <taxon>Insecta</taxon>
        <taxon>Pterygota</taxon>
        <taxon>Neoptera</taxon>
        <taxon>Polyneoptera</taxon>
        <taxon>Phasmatodea</taxon>
        <taxon>Timematodea</taxon>
        <taxon>Timematoidea</taxon>
        <taxon>Timematidae</taxon>
        <taxon>Timema</taxon>
    </lineage>
</organism>
<reference evidence="1" key="1">
    <citation type="submission" date="2020-11" db="EMBL/GenBank/DDBJ databases">
        <authorList>
            <person name="Tran Van P."/>
        </authorList>
    </citation>
    <scope>NUCLEOTIDE SEQUENCE</scope>
</reference>
<dbReference type="EMBL" id="OA566496">
    <property type="protein sequence ID" value="CAD7199001.1"/>
    <property type="molecule type" value="Genomic_DNA"/>
</dbReference>
<evidence type="ECO:0000313" key="1">
    <source>
        <dbReference type="EMBL" id="CAD7199001.1"/>
    </source>
</evidence>
<protein>
    <submittedName>
        <fullName evidence="1">Uncharacterized protein</fullName>
    </submittedName>
</protein>
<dbReference type="AlphaFoldDB" id="A0A7R8VI21"/>